<feature type="compositionally biased region" description="Low complexity" evidence="1">
    <location>
        <begin position="134"/>
        <end position="145"/>
    </location>
</feature>
<evidence type="ECO:0000256" key="1">
    <source>
        <dbReference type="SAM" id="MobiDB-lite"/>
    </source>
</evidence>
<gene>
    <name evidence="2" type="ORF">GSOID_T00022735001</name>
</gene>
<evidence type="ECO:0000313" key="2">
    <source>
        <dbReference type="EMBL" id="CBY40707.1"/>
    </source>
</evidence>
<organism evidence="2">
    <name type="scientific">Oikopleura dioica</name>
    <name type="common">Tunicate</name>
    <dbReference type="NCBI Taxonomy" id="34765"/>
    <lineage>
        <taxon>Eukaryota</taxon>
        <taxon>Metazoa</taxon>
        <taxon>Chordata</taxon>
        <taxon>Tunicata</taxon>
        <taxon>Appendicularia</taxon>
        <taxon>Copelata</taxon>
        <taxon>Oikopleuridae</taxon>
        <taxon>Oikopleura</taxon>
    </lineage>
</organism>
<feature type="region of interest" description="Disordered" evidence="1">
    <location>
        <begin position="62"/>
        <end position="82"/>
    </location>
</feature>
<sequence length="363" mass="39478">MSKKPTTDKIPISEEYVERTSSSIIESENIKITRSTTSTTMSAISVTTSTTISSTTTSTRTTTTTTTASTTTTTTTPATTSTKTTTTTITTTTTTTTTTTSEVTFTTTKETATTTTTTINASTTTTTIPTTTISASTLTKTTETTTNKKSPKDQRSPIGTNPQSTAASTTKNAAKHLPQSQSESDSAPPPKELQNPEQPKKSPQPLKSSKEMIQKSPWMDIFSIFRELKNITTAAYVNAAMTNNRSTRAKATQEISFEKLNTFVKFGEKLDANDYVEEKQMENFCNSTIGKEIIEMIDLLTEEKARLVESYGGELDEFYEKHGIILERTKRDLAPYLSSEAVMISGGETAVLTAFACTLVIFL</sequence>
<dbReference type="Proteomes" id="UP000011014">
    <property type="component" value="Unassembled WGS sequence"/>
</dbReference>
<protein>
    <submittedName>
        <fullName evidence="2">Uncharacterized protein</fullName>
    </submittedName>
</protein>
<dbReference type="EMBL" id="FN656067">
    <property type="protein sequence ID" value="CBY40707.1"/>
    <property type="molecule type" value="Genomic_DNA"/>
</dbReference>
<name>E4YZ29_OIKDI</name>
<reference evidence="2" key="1">
    <citation type="journal article" date="2010" name="Science">
        <title>Plasticity of animal genome architecture unmasked by rapid evolution of a pelagic tunicate.</title>
        <authorList>
            <person name="Denoeud F."/>
            <person name="Henriet S."/>
            <person name="Mungpakdee S."/>
            <person name="Aury J.M."/>
            <person name="Da Silva C."/>
            <person name="Brinkmann H."/>
            <person name="Mikhaleva J."/>
            <person name="Olsen L.C."/>
            <person name="Jubin C."/>
            <person name="Canestro C."/>
            <person name="Bouquet J.M."/>
            <person name="Danks G."/>
            <person name="Poulain J."/>
            <person name="Campsteijn C."/>
            <person name="Adamski M."/>
            <person name="Cross I."/>
            <person name="Yadetie F."/>
            <person name="Muffato M."/>
            <person name="Louis A."/>
            <person name="Butcher S."/>
            <person name="Tsagkogeorga G."/>
            <person name="Konrad A."/>
            <person name="Singh S."/>
            <person name="Jensen M.F."/>
            <person name="Cong E.H."/>
            <person name="Eikeseth-Otteraa H."/>
            <person name="Noel B."/>
            <person name="Anthouard V."/>
            <person name="Porcel B.M."/>
            <person name="Kachouri-Lafond R."/>
            <person name="Nishino A."/>
            <person name="Ugolini M."/>
            <person name="Chourrout P."/>
            <person name="Nishida H."/>
            <person name="Aasland R."/>
            <person name="Huzurbazar S."/>
            <person name="Westhof E."/>
            <person name="Delsuc F."/>
            <person name="Lehrach H."/>
            <person name="Reinhardt R."/>
            <person name="Weissenbach J."/>
            <person name="Roy S.W."/>
            <person name="Artiguenave F."/>
            <person name="Postlethwait J.H."/>
            <person name="Manak J.R."/>
            <person name="Thompson E.M."/>
            <person name="Jaillon O."/>
            <person name="Du Pasquier L."/>
            <person name="Boudinot P."/>
            <person name="Liberles D.A."/>
            <person name="Volff J.N."/>
            <person name="Philippe H."/>
            <person name="Lenhard B."/>
            <person name="Roest Crollius H."/>
            <person name="Wincker P."/>
            <person name="Chourrout D."/>
        </authorList>
    </citation>
    <scope>NUCLEOTIDE SEQUENCE [LARGE SCALE GENOMIC DNA]</scope>
</reference>
<dbReference type="AlphaFoldDB" id="E4YZ29"/>
<feature type="region of interest" description="Disordered" evidence="1">
    <location>
        <begin position="134"/>
        <end position="213"/>
    </location>
</feature>
<accession>E4YZ29</accession>
<proteinExistence type="predicted"/>